<comment type="caution">
    <text evidence="1">The sequence shown here is derived from an EMBL/GenBank/DDBJ whole genome shotgun (WGS) entry which is preliminary data.</text>
</comment>
<proteinExistence type="predicted"/>
<organism evidence="1 2">
    <name type="scientific">Paraburkholderia caledonica</name>
    <dbReference type="NCBI Taxonomy" id="134536"/>
    <lineage>
        <taxon>Bacteria</taxon>
        <taxon>Pseudomonadati</taxon>
        <taxon>Pseudomonadota</taxon>
        <taxon>Betaproteobacteria</taxon>
        <taxon>Burkholderiales</taxon>
        <taxon>Burkholderiaceae</taxon>
        <taxon>Paraburkholderia</taxon>
    </lineage>
</organism>
<sequence>MLLGACANGNGTAAPAAVGTARGTLVCERRVANMPRKSFMPYTQGAMNFAEVHAAVAALTADGWRLPHADELRAWLNTSNAANPASPACDAAQPRGLYWATAPDRASSLFAWYVYWPTGEAVEYGDLYLPAWLVLVREDAPLR</sequence>
<evidence type="ECO:0000313" key="2">
    <source>
        <dbReference type="Proteomes" id="UP001229486"/>
    </source>
</evidence>
<dbReference type="Proteomes" id="UP001229486">
    <property type="component" value="Unassembled WGS sequence"/>
</dbReference>
<gene>
    <name evidence="1" type="ORF">J2793_005096</name>
</gene>
<reference evidence="1" key="1">
    <citation type="submission" date="2023-07" db="EMBL/GenBank/DDBJ databases">
        <title>Sorghum-associated microbial communities from plants grown in Nebraska, USA.</title>
        <authorList>
            <person name="Schachtman D."/>
        </authorList>
    </citation>
    <scope>NUCLEOTIDE SEQUENCE</scope>
    <source>
        <strain evidence="1">DS1061</strain>
    </source>
</reference>
<accession>A0AB73IIE2</accession>
<dbReference type="AlphaFoldDB" id="A0AB73IIE2"/>
<evidence type="ECO:0000313" key="1">
    <source>
        <dbReference type="EMBL" id="MDP9649629.1"/>
    </source>
</evidence>
<dbReference type="EMBL" id="JAURTK010000006">
    <property type="protein sequence ID" value="MDP9649629.1"/>
    <property type="molecule type" value="Genomic_DNA"/>
</dbReference>
<name>A0AB73IIE2_9BURK</name>
<protein>
    <recommendedName>
        <fullName evidence="3">DUF1566 domain-containing protein</fullName>
    </recommendedName>
</protein>
<dbReference type="RefSeq" id="WP_392394909.1">
    <property type="nucleotide sequence ID" value="NZ_JAURTK010000006.1"/>
</dbReference>
<evidence type="ECO:0008006" key="3">
    <source>
        <dbReference type="Google" id="ProtNLM"/>
    </source>
</evidence>